<evidence type="ECO:0000313" key="2">
    <source>
        <dbReference type="Proteomes" id="UP000322667"/>
    </source>
</evidence>
<dbReference type="InterPro" id="IPR011989">
    <property type="entry name" value="ARM-like"/>
</dbReference>
<organism evidence="1 2">
    <name type="scientific">Gossypium tomentosum</name>
    <name type="common">Hawaiian cotton</name>
    <name type="synonym">Gossypium sandvicense</name>
    <dbReference type="NCBI Taxonomy" id="34277"/>
    <lineage>
        <taxon>Eukaryota</taxon>
        <taxon>Viridiplantae</taxon>
        <taxon>Streptophyta</taxon>
        <taxon>Embryophyta</taxon>
        <taxon>Tracheophyta</taxon>
        <taxon>Spermatophyta</taxon>
        <taxon>Magnoliopsida</taxon>
        <taxon>eudicotyledons</taxon>
        <taxon>Gunneridae</taxon>
        <taxon>Pentapetalae</taxon>
        <taxon>rosids</taxon>
        <taxon>malvids</taxon>
        <taxon>Malvales</taxon>
        <taxon>Malvaceae</taxon>
        <taxon>Malvoideae</taxon>
        <taxon>Gossypium</taxon>
    </lineage>
</organism>
<accession>A0A5D2QZU3</accession>
<sequence>MAVAAIAVYDWPESWPDLLSFLLKLIGDQTSMNRGVEEERGCNSTRYIPLDGTMYG</sequence>
<name>A0A5D2QZU3_GOSTO</name>
<dbReference type="Gene3D" id="1.25.10.10">
    <property type="entry name" value="Leucine-rich Repeat Variant"/>
    <property type="match status" value="1"/>
</dbReference>
<reference evidence="1 2" key="1">
    <citation type="submission" date="2019-07" db="EMBL/GenBank/DDBJ databases">
        <title>WGS assembly of Gossypium tomentosum.</title>
        <authorList>
            <person name="Chen Z.J."/>
            <person name="Sreedasyam A."/>
            <person name="Ando A."/>
            <person name="Song Q."/>
            <person name="De L."/>
            <person name="Hulse-Kemp A."/>
            <person name="Ding M."/>
            <person name="Ye W."/>
            <person name="Kirkbride R."/>
            <person name="Jenkins J."/>
            <person name="Plott C."/>
            <person name="Lovell J."/>
            <person name="Lin Y.-M."/>
            <person name="Vaughn R."/>
            <person name="Liu B."/>
            <person name="Li W."/>
            <person name="Simpson S."/>
            <person name="Scheffler B."/>
            <person name="Saski C."/>
            <person name="Grover C."/>
            <person name="Hu G."/>
            <person name="Conover J."/>
            <person name="Carlson J."/>
            <person name="Shu S."/>
            <person name="Boston L."/>
            <person name="Williams M."/>
            <person name="Peterson D."/>
            <person name="Mcgee K."/>
            <person name="Jones D."/>
            <person name="Wendel J."/>
            <person name="Stelly D."/>
            <person name="Grimwood J."/>
            <person name="Schmutz J."/>
        </authorList>
    </citation>
    <scope>NUCLEOTIDE SEQUENCE [LARGE SCALE GENOMIC DNA]</scope>
    <source>
        <strain evidence="1">7179.01</strain>
    </source>
</reference>
<keyword evidence="2" id="KW-1185">Reference proteome</keyword>
<dbReference type="AlphaFoldDB" id="A0A5D2QZU3"/>
<dbReference type="Proteomes" id="UP000322667">
    <property type="component" value="Chromosome A04"/>
</dbReference>
<evidence type="ECO:0008006" key="3">
    <source>
        <dbReference type="Google" id="ProtNLM"/>
    </source>
</evidence>
<evidence type="ECO:0000313" key="1">
    <source>
        <dbReference type="EMBL" id="TYI32744.1"/>
    </source>
</evidence>
<proteinExistence type="predicted"/>
<gene>
    <name evidence="1" type="ORF">ES332_A04G084600v1</name>
</gene>
<dbReference type="EMBL" id="CM017613">
    <property type="protein sequence ID" value="TYI32744.1"/>
    <property type="molecule type" value="Genomic_DNA"/>
</dbReference>
<protein>
    <recommendedName>
        <fullName evidence="3">Exportin-1/Importin-beta-like domain-containing protein</fullName>
    </recommendedName>
</protein>